<dbReference type="OrthoDB" id="9777497at2"/>
<evidence type="ECO:0000259" key="2">
    <source>
        <dbReference type="PROSITE" id="PS50937"/>
    </source>
</evidence>
<dbReference type="PANTHER" id="PTHR30204:SF96">
    <property type="entry name" value="CHROMOSOME-ANCHORING PROTEIN RACA"/>
    <property type="match status" value="1"/>
</dbReference>
<dbReference type="GO" id="GO:0003700">
    <property type="term" value="F:DNA-binding transcription factor activity"/>
    <property type="evidence" value="ECO:0007669"/>
    <property type="project" value="InterPro"/>
</dbReference>
<name>A0A1V4IZ94_9CLOT</name>
<dbReference type="Proteomes" id="UP000190080">
    <property type="component" value="Unassembled WGS sequence"/>
</dbReference>
<reference evidence="3 4" key="1">
    <citation type="submission" date="2017-03" db="EMBL/GenBank/DDBJ databases">
        <title>Genome sequence of Clostridium oryzae DSM 28571.</title>
        <authorList>
            <person name="Poehlein A."/>
            <person name="Daniel R."/>
        </authorList>
    </citation>
    <scope>NUCLEOTIDE SEQUENCE [LARGE SCALE GENOMIC DNA]</scope>
    <source>
        <strain evidence="3 4">DSM 28571</strain>
    </source>
</reference>
<dbReference type="RefSeq" id="WP_079421722.1">
    <property type="nucleotide sequence ID" value="NZ_MZGV01000001.1"/>
</dbReference>
<organism evidence="3 4">
    <name type="scientific">Clostridium oryzae</name>
    <dbReference type="NCBI Taxonomy" id="1450648"/>
    <lineage>
        <taxon>Bacteria</taxon>
        <taxon>Bacillati</taxon>
        <taxon>Bacillota</taxon>
        <taxon>Clostridia</taxon>
        <taxon>Eubacteriales</taxon>
        <taxon>Clostridiaceae</taxon>
        <taxon>Clostridium</taxon>
    </lineage>
</organism>
<feature type="domain" description="HTH merR-type" evidence="2">
    <location>
        <begin position="7"/>
        <end position="76"/>
    </location>
</feature>
<comment type="caution">
    <text evidence="3">The sequence shown here is derived from an EMBL/GenBank/DDBJ whole genome shotgun (WGS) entry which is preliminary data.</text>
</comment>
<dbReference type="GO" id="GO:0003677">
    <property type="term" value="F:DNA binding"/>
    <property type="evidence" value="ECO:0007669"/>
    <property type="project" value="UniProtKB-KW"/>
</dbReference>
<dbReference type="SMART" id="SM00422">
    <property type="entry name" value="HTH_MERR"/>
    <property type="match status" value="1"/>
</dbReference>
<dbReference type="InterPro" id="IPR009061">
    <property type="entry name" value="DNA-bd_dom_put_sf"/>
</dbReference>
<dbReference type="Gene3D" id="1.10.1660.10">
    <property type="match status" value="1"/>
</dbReference>
<proteinExistence type="predicted"/>
<dbReference type="AlphaFoldDB" id="A0A1V4IZ94"/>
<dbReference type="Pfam" id="PF07739">
    <property type="entry name" value="TipAS"/>
    <property type="match status" value="1"/>
</dbReference>
<dbReference type="InterPro" id="IPR047057">
    <property type="entry name" value="MerR_fam"/>
</dbReference>
<dbReference type="EMBL" id="MZGV01000001">
    <property type="protein sequence ID" value="OPJ65219.1"/>
    <property type="molecule type" value="Genomic_DNA"/>
</dbReference>
<evidence type="ECO:0000313" key="3">
    <source>
        <dbReference type="EMBL" id="OPJ65219.1"/>
    </source>
</evidence>
<protein>
    <submittedName>
        <fullName evidence="3">HTH-type transcriptional activator TipA</fullName>
    </submittedName>
</protein>
<keyword evidence="1" id="KW-0238">DNA-binding</keyword>
<accession>A0A1V4IZ94</accession>
<evidence type="ECO:0000256" key="1">
    <source>
        <dbReference type="ARBA" id="ARBA00023125"/>
    </source>
</evidence>
<gene>
    <name evidence="3" type="primary">tipA_1</name>
    <name evidence="3" type="ORF">CLORY_02190</name>
</gene>
<dbReference type="PRINTS" id="PR00040">
    <property type="entry name" value="HTHMERR"/>
</dbReference>
<sequence length="263" mass="30527">MENKKDLLTIGELAHMAGVTIRTLQYYDQKNLLKPVVTEGGRRKYTRDDVLRLEQILFLKSLGFSLDEIDTKILKYNNKADLVEVFRQQRKVLIGQIEHLNNMVDMLDAAIVETKNSQEINMDCIIAIIESMKRGNSYGFLVRYFNNEQLKSFATRLFDVSYGLNAKEVFDKLQELYEKGVDPEGKEGQYLAKLWWDMVNEFTYGDVDLLKAMINAGRDIQNWPDEVKDIKKPIGSFLAKALNSYIYNNSLEKSIRNLWMLSK</sequence>
<dbReference type="InterPro" id="IPR012925">
    <property type="entry name" value="TipAS_dom"/>
</dbReference>
<dbReference type="SUPFAM" id="SSF46955">
    <property type="entry name" value="Putative DNA-binding domain"/>
    <property type="match status" value="1"/>
</dbReference>
<dbReference type="STRING" id="1450648.CLORY_02190"/>
<dbReference type="Pfam" id="PF13411">
    <property type="entry name" value="MerR_1"/>
    <property type="match status" value="1"/>
</dbReference>
<keyword evidence="4" id="KW-1185">Reference proteome</keyword>
<dbReference type="PANTHER" id="PTHR30204">
    <property type="entry name" value="REDOX-CYCLING DRUG-SENSING TRANSCRIPTIONAL ACTIVATOR SOXR"/>
    <property type="match status" value="1"/>
</dbReference>
<evidence type="ECO:0000313" key="4">
    <source>
        <dbReference type="Proteomes" id="UP000190080"/>
    </source>
</evidence>
<dbReference type="CDD" id="cd01106">
    <property type="entry name" value="HTH_TipAL-Mta"/>
    <property type="match status" value="1"/>
</dbReference>
<dbReference type="InterPro" id="IPR000551">
    <property type="entry name" value="MerR-type_HTH_dom"/>
</dbReference>
<dbReference type="PROSITE" id="PS50937">
    <property type="entry name" value="HTH_MERR_2"/>
    <property type="match status" value="1"/>
</dbReference>